<dbReference type="SUPFAM" id="SSF51621">
    <property type="entry name" value="Phosphoenolpyruvate/pyruvate domain"/>
    <property type="match status" value="1"/>
</dbReference>
<protein>
    <recommendedName>
        <fullName evidence="4 5">Phosphoenolpyruvate carboxylase</fullName>
        <shortName evidence="4">PEPC</shortName>
        <shortName evidence="4">PEPCase</shortName>
        <ecNumber evidence="4 5">4.1.1.31</ecNumber>
    </recommendedName>
</protein>
<name>E1QNA4_VULDI</name>
<comment type="cofactor">
    <cofactor evidence="4">
        <name>Mg(2+)</name>
        <dbReference type="ChEBI" id="CHEBI:18420"/>
    </cofactor>
</comment>
<keyword evidence="3 4" id="KW-0120">Carbon dioxide fixation</keyword>
<reference evidence="6 7" key="1">
    <citation type="journal article" date="2010" name="Stand. Genomic Sci.">
        <title>Complete genome sequence of Vulcanisaeta distributa type strain (IC-017).</title>
        <authorList>
            <person name="Mavromatis K."/>
            <person name="Sikorski J."/>
            <person name="Pabst E."/>
            <person name="Teshima H."/>
            <person name="Lapidus A."/>
            <person name="Lucas S."/>
            <person name="Nolan M."/>
            <person name="Glavina Del Rio T."/>
            <person name="Cheng J.F."/>
            <person name="Bruce D."/>
            <person name="Goodwin L."/>
            <person name="Pitluck S."/>
            <person name="Liolios K."/>
            <person name="Ivanova N."/>
            <person name="Mikhailova N."/>
            <person name="Pati A."/>
            <person name="Chen A."/>
            <person name="Palaniappan K."/>
            <person name="Land M."/>
            <person name="Hauser L."/>
            <person name="Chang Y.J."/>
            <person name="Jeffries C.D."/>
            <person name="Rohde M."/>
            <person name="Spring S."/>
            <person name="Goker M."/>
            <person name="Wirth R."/>
            <person name="Woyke T."/>
            <person name="Bristow J."/>
            <person name="Eisen J.A."/>
            <person name="Markowitz V."/>
            <person name="Hugenholtz P."/>
            <person name="Klenk H.P."/>
            <person name="Kyrpides N.C."/>
        </authorList>
    </citation>
    <scope>NUCLEOTIDE SEQUENCE [LARGE SCALE GENOMIC DNA]</scope>
    <source>
        <strain evidence="7">DSM 14429 / JCM 11212 / NBRC 100878 / IC-017</strain>
    </source>
</reference>
<dbReference type="GeneID" id="9751603"/>
<dbReference type="GO" id="GO:0006099">
    <property type="term" value="P:tricarboxylic acid cycle"/>
    <property type="evidence" value="ECO:0007669"/>
    <property type="project" value="InterPro"/>
</dbReference>
<dbReference type="STRING" id="572478.Vdis_0679"/>
<evidence type="ECO:0000256" key="2">
    <source>
        <dbReference type="ARBA" id="ARBA00023239"/>
    </source>
</evidence>
<evidence type="ECO:0000313" key="7">
    <source>
        <dbReference type="Proteomes" id="UP000006681"/>
    </source>
</evidence>
<dbReference type="EMBL" id="CP002100">
    <property type="protein sequence ID" value="ADN50074.1"/>
    <property type="molecule type" value="Genomic_DNA"/>
</dbReference>
<dbReference type="Pfam" id="PF14010">
    <property type="entry name" value="PEPcase_2"/>
    <property type="match status" value="1"/>
</dbReference>
<comment type="catalytic activity">
    <reaction evidence="4">
        <text>oxaloacetate + phosphate = phosphoenolpyruvate + hydrogencarbonate</text>
        <dbReference type="Rhea" id="RHEA:28370"/>
        <dbReference type="ChEBI" id="CHEBI:16452"/>
        <dbReference type="ChEBI" id="CHEBI:17544"/>
        <dbReference type="ChEBI" id="CHEBI:43474"/>
        <dbReference type="ChEBI" id="CHEBI:58702"/>
        <dbReference type="EC" id="4.1.1.31"/>
    </reaction>
</comment>
<dbReference type="InterPro" id="IPR007566">
    <property type="entry name" value="PEP_COase_arc-type"/>
</dbReference>
<evidence type="ECO:0000256" key="4">
    <source>
        <dbReference type="HAMAP-Rule" id="MF_01904"/>
    </source>
</evidence>
<dbReference type="GO" id="GO:0015977">
    <property type="term" value="P:carbon fixation"/>
    <property type="evidence" value="ECO:0007669"/>
    <property type="project" value="UniProtKB-UniRule"/>
</dbReference>
<keyword evidence="1 4" id="KW-0460">Magnesium</keyword>
<evidence type="ECO:0000256" key="5">
    <source>
        <dbReference type="NCBIfam" id="TIGR02751"/>
    </source>
</evidence>
<dbReference type="GO" id="GO:0008964">
    <property type="term" value="F:phosphoenolpyruvate carboxylase activity"/>
    <property type="evidence" value="ECO:0007669"/>
    <property type="project" value="UniProtKB-UniRule"/>
</dbReference>
<comment type="similarity">
    <text evidence="4">Belongs to the PEPCase type 2 family.</text>
</comment>
<dbReference type="RefSeq" id="WP_013335799.1">
    <property type="nucleotide sequence ID" value="NC_014537.1"/>
</dbReference>
<evidence type="ECO:0000313" key="6">
    <source>
        <dbReference type="EMBL" id="ADN50074.1"/>
    </source>
</evidence>
<gene>
    <name evidence="4" type="primary">ppcA</name>
    <name evidence="6" type="ordered locus">Vdis_0679</name>
</gene>
<dbReference type="HOGENOM" id="CLU_517433_0_0_2"/>
<dbReference type="KEGG" id="vdi:Vdis_0679"/>
<dbReference type="GO" id="GO:0000287">
    <property type="term" value="F:magnesium ion binding"/>
    <property type="evidence" value="ECO:0007669"/>
    <property type="project" value="UniProtKB-UniRule"/>
</dbReference>
<proteinExistence type="inferred from homology"/>
<dbReference type="Proteomes" id="UP000006681">
    <property type="component" value="Chromosome"/>
</dbReference>
<dbReference type="InterPro" id="IPR015813">
    <property type="entry name" value="Pyrv/PenolPyrv_kinase-like_dom"/>
</dbReference>
<dbReference type="NCBIfam" id="TIGR02751">
    <property type="entry name" value="PEPCase_arch"/>
    <property type="match status" value="1"/>
</dbReference>
<comment type="function">
    <text evidence="4">Catalyzes the irreversible beta-carboxylation of phosphoenolpyruvate (PEP) to form oxaloacetate (OAA), a four-carbon dicarboxylic acid source for the tricarboxylic acid cycle.</text>
</comment>
<organism evidence="6 7">
    <name type="scientific">Vulcanisaeta distributa (strain DSM 14429 / JCM 11212 / NBRC 100878 / IC-017)</name>
    <dbReference type="NCBI Taxonomy" id="572478"/>
    <lineage>
        <taxon>Archaea</taxon>
        <taxon>Thermoproteota</taxon>
        <taxon>Thermoprotei</taxon>
        <taxon>Thermoproteales</taxon>
        <taxon>Thermoproteaceae</taxon>
        <taxon>Vulcanisaeta</taxon>
    </lineage>
</organism>
<dbReference type="GO" id="GO:0006107">
    <property type="term" value="P:oxaloacetate metabolic process"/>
    <property type="evidence" value="ECO:0007669"/>
    <property type="project" value="UniProtKB-UniRule"/>
</dbReference>
<dbReference type="AlphaFoldDB" id="E1QNA4"/>
<comment type="subunit">
    <text evidence="4">Homotetramer.</text>
</comment>
<evidence type="ECO:0000256" key="1">
    <source>
        <dbReference type="ARBA" id="ARBA00022842"/>
    </source>
</evidence>
<keyword evidence="7" id="KW-1185">Reference proteome</keyword>
<dbReference type="PIRSF" id="PIRSF006677">
    <property type="entry name" value="UCP006677"/>
    <property type="match status" value="1"/>
</dbReference>
<dbReference type="eggNOG" id="arCOG04435">
    <property type="taxonomic scope" value="Archaea"/>
</dbReference>
<accession>E1QNA4</accession>
<reference evidence="7" key="2">
    <citation type="journal article" date="2010" name="Stand. Genomic Sci.">
        <title>Complete genome sequence of Vulcanisaeta distributa type strain (IC-017T).</title>
        <authorList>
            <person name="Mavromatis K."/>
            <person name="Sikorski J."/>
            <person name="Pabst E."/>
            <person name="Teshima H."/>
            <person name="Lapidus A."/>
            <person name="Lucas S."/>
            <person name="Nolan M."/>
            <person name="Glavina Del Rio T."/>
            <person name="Cheng J."/>
            <person name="Bruce D."/>
            <person name="Goodwin L."/>
            <person name="Pitluck S."/>
            <person name="Liolios K."/>
            <person name="Ivanova N."/>
            <person name="Mikhailova N."/>
            <person name="Pati A."/>
            <person name="Chen A."/>
            <person name="Palaniappan K."/>
            <person name="Land M."/>
            <person name="Hauser L."/>
            <person name="Chang Y."/>
            <person name="Jeffries C."/>
            <person name="Rohde M."/>
            <person name="Spring S."/>
            <person name="Goker M."/>
            <person name="Wirth R."/>
            <person name="Woyke T."/>
            <person name="Bristow J."/>
            <person name="Eisen J."/>
            <person name="Markowitz V."/>
            <person name="Hugenholtz P."/>
            <person name="Klenk H."/>
            <person name="Kyrpides N."/>
        </authorList>
    </citation>
    <scope>NUCLEOTIDE SEQUENCE [LARGE SCALE GENOMIC DNA]</scope>
    <source>
        <strain evidence="7">DSM 14429 / JCM 11212 / NBRC 100878 / IC-017</strain>
    </source>
</reference>
<keyword evidence="2 4" id="KW-0456">Lyase</keyword>
<dbReference type="OrthoDB" id="85849at2157"/>
<dbReference type="HAMAP" id="MF_01904">
    <property type="entry name" value="PEPcase_type2"/>
    <property type="match status" value="1"/>
</dbReference>
<dbReference type="EC" id="4.1.1.31" evidence="4 5"/>
<sequence length="511" mass="57856">MNLIPRSMCTQHPDNARVPDWARDSIIQGDDEVHEAYLAYSLYGCHEVMWDFEGKDVDIYVVRKLLSRYPGFFRDHVLGRDVYLTLRLPNPWAETAEKKLFSQALELIPTAYDVAREFYGTDDINGVFQVILPLTSRAEELVFTYRYYERVVAGKAFIELTPGVRVMDVLGSVRPSTIDVIPLIEDLGSMLNVGKIIIGYWRVVRPSYLRIFIARSDPAMNYGLIPAVLMAKIALNKALNLGRELGLEIYPIIGVGPTPFRGNLTPHNVDNVVREYPCVHTFTVQSAFRYDYPEGEVINAISKLNNRKPDGGCDIPNHGVLINVINKYVVNYQREIEGLANVINRVSNYVPRRRARKLHIGLFGYSRGFRGVVLPRAITFVAALYSLGIPPEVLGVSTINELSDREYSALSEAYVNLRHDLSMAARYVCHECLDMLTKLGNSFGITREVIDMVKRDIKTLEEMGIKTGPSDYDSRKHELLTQLFINSLVEGKEDDAVKYMVEMALIRHAIG</sequence>
<keyword evidence="6" id="KW-0670">Pyruvate</keyword>
<evidence type="ECO:0000256" key="3">
    <source>
        <dbReference type="ARBA" id="ARBA00023300"/>
    </source>
</evidence>